<keyword evidence="2" id="KW-1133">Transmembrane helix</keyword>
<protein>
    <recommendedName>
        <fullName evidence="3">DUF4408 domain-containing protein</fullName>
    </recommendedName>
</protein>
<dbReference type="AlphaFoldDB" id="A0ABD2XYK0"/>
<dbReference type="InterPro" id="IPR008480">
    <property type="entry name" value="DUF761_pln"/>
</dbReference>
<keyword evidence="2" id="KW-0812">Transmembrane</keyword>
<evidence type="ECO:0000259" key="3">
    <source>
        <dbReference type="Pfam" id="PF14364"/>
    </source>
</evidence>
<feature type="region of interest" description="Disordered" evidence="1">
    <location>
        <begin position="48"/>
        <end position="79"/>
    </location>
</feature>
<dbReference type="EMBL" id="JBJUIK010000017">
    <property type="protein sequence ID" value="KAL3498617.1"/>
    <property type="molecule type" value="Genomic_DNA"/>
</dbReference>
<reference evidence="4 5" key="1">
    <citation type="submission" date="2024-11" db="EMBL/GenBank/DDBJ databases">
        <title>A near-complete genome assembly of Cinchona calisaya.</title>
        <authorList>
            <person name="Lian D.C."/>
            <person name="Zhao X.W."/>
            <person name="Wei L."/>
        </authorList>
    </citation>
    <scope>NUCLEOTIDE SEQUENCE [LARGE SCALE GENOMIC DNA]</scope>
    <source>
        <tissue evidence="4">Nenye</tissue>
    </source>
</reference>
<evidence type="ECO:0000313" key="4">
    <source>
        <dbReference type="EMBL" id="KAL3498617.1"/>
    </source>
</evidence>
<accession>A0ABD2XYK0</accession>
<feature type="domain" description="DUF4408" evidence="3">
    <location>
        <begin position="11"/>
        <end position="43"/>
    </location>
</feature>
<feature type="compositionally biased region" description="Low complexity" evidence="1">
    <location>
        <begin position="48"/>
        <end position="59"/>
    </location>
</feature>
<evidence type="ECO:0000256" key="1">
    <source>
        <dbReference type="SAM" id="MobiDB-lite"/>
    </source>
</evidence>
<evidence type="ECO:0000256" key="2">
    <source>
        <dbReference type="SAM" id="Phobius"/>
    </source>
</evidence>
<feature type="transmembrane region" description="Helical" evidence="2">
    <location>
        <begin position="20"/>
        <end position="44"/>
    </location>
</feature>
<name>A0ABD2XYK0_9GENT</name>
<feature type="compositionally biased region" description="Polar residues" evidence="1">
    <location>
        <begin position="66"/>
        <end position="76"/>
    </location>
</feature>
<proteinExistence type="predicted"/>
<comment type="caution">
    <text evidence="4">The sequence shown here is derived from an EMBL/GenBank/DDBJ whole genome shotgun (WGS) entry which is preliminary data.</text>
</comment>
<dbReference type="InterPro" id="IPR025520">
    <property type="entry name" value="DUF4408"/>
</dbReference>
<dbReference type="Proteomes" id="UP001630127">
    <property type="component" value="Unassembled WGS sequence"/>
</dbReference>
<evidence type="ECO:0000313" key="5">
    <source>
        <dbReference type="Proteomes" id="UP001630127"/>
    </source>
</evidence>
<dbReference type="Pfam" id="PF05553">
    <property type="entry name" value="DUF761"/>
    <property type="match status" value="1"/>
</dbReference>
<keyword evidence="5" id="KW-1185">Reference proteome</keyword>
<dbReference type="PANTHER" id="PTHR33098:SF53">
    <property type="entry name" value="OS05G0540900 PROTEIN"/>
    <property type="match status" value="1"/>
</dbReference>
<sequence length="336" mass="39421">MFEESVSNTIPSIFASMYSWFTPAVLFVLLNVMIGTIAFTSTLANQRQNHQNQQQQQQQQHHRQENYQNDSPQQPNKLVRSSSVLQRLRSINFYNYRSQEQHHPIIKTAPDSDTLYNFDQTHQPQNLEAHAQYIFEQTHQEKQSIFGEQVQEAATHYFFEQTHEENAQQTPTHFVFPQAHKENAQENETHFDFERTQEENARENRTDFDFERTHEENEENEVQSLDEVYSQLKERHVSRSKSDTKPVGGEIPARLPAKMKKSASLKSAFKHFEEEDIVEARRPETVRERGAKVTEVDDEVDAKADDFINKFKHQLKLQRLDSLIRYKNVIGRGSGK</sequence>
<keyword evidence="2" id="KW-0472">Membrane</keyword>
<dbReference type="Pfam" id="PF14364">
    <property type="entry name" value="DUF4408"/>
    <property type="match status" value="1"/>
</dbReference>
<gene>
    <name evidence="4" type="ORF">ACH5RR_041349</name>
</gene>
<organism evidence="4 5">
    <name type="scientific">Cinchona calisaya</name>
    <dbReference type="NCBI Taxonomy" id="153742"/>
    <lineage>
        <taxon>Eukaryota</taxon>
        <taxon>Viridiplantae</taxon>
        <taxon>Streptophyta</taxon>
        <taxon>Embryophyta</taxon>
        <taxon>Tracheophyta</taxon>
        <taxon>Spermatophyta</taxon>
        <taxon>Magnoliopsida</taxon>
        <taxon>eudicotyledons</taxon>
        <taxon>Gunneridae</taxon>
        <taxon>Pentapetalae</taxon>
        <taxon>asterids</taxon>
        <taxon>lamiids</taxon>
        <taxon>Gentianales</taxon>
        <taxon>Rubiaceae</taxon>
        <taxon>Cinchonoideae</taxon>
        <taxon>Cinchoneae</taxon>
        <taxon>Cinchona</taxon>
    </lineage>
</organism>
<dbReference type="PANTHER" id="PTHR33098">
    <property type="entry name" value="COTTON FIBER (DUF761)"/>
    <property type="match status" value="1"/>
</dbReference>